<feature type="compositionally biased region" description="Basic and acidic residues" evidence="11">
    <location>
        <begin position="189"/>
        <end position="199"/>
    </location>
</feature>
<evidence type="ECO:0000256" key="10">
    <source>
        <dbReference type="RuleBase" id="RU366025"/>
    </source>
</evidence>
<keyword evidence="3" id="KW-0132">Cell division</keyword>
<evidence type="ECO:0000256" key="2">
    <source>
        <dbReference type="ARBA" id="ARBA00009085"/>
    </source>
</evidence>
<dbReference type="GO" id="GO:0005634">
    <property type="term" value="C:nucleus"/>
    <property type="evidence" value="ECO:0007669"/>
    <property type="project" value="TreeGrafter"/>
</dbReference>
<comment type="caution">
    <text evidence="13">The sequence shown here is derived from an EMBL/GenBank/DDBJ whole genome shotgun (WGS) entry which is preliminary data.</text>
</comment>
<evidence type="ECO:0000256" key="9">
    <source>
        <dbReference type="ARBA" id="ARBA00023306"/>
    </source>
</evidence>
<dbReference type="CDD" id="cd02257">
    <property type="entry name" value="Peptidase_C19"/>
    <property type="match status" value="1"/>
</dbReference>
<evidence type="ECO:0000313" key="13">
    <source>
        <dbReference type="EMBL" id="TRY88846.1"/>
    </source>
</evidence>
<dbReference type="FunFam" id="3.90.70.10:FF:000066">
    <property type="entry name" value="Ubiquitin carboxyl-terminal hydrolase 37"/>
    <property type="match status" value="1"/>
</dbReference>
<dbReference type="InterPro" id="IPR038093">
    <property type="entry name" value="USP37-like_PH_sf"/>
</dbReference>
<dbReference type="PROSITE" id="PS50330">
    <property type="entry name" value="UIM"/>
    <property type="match status" value="2"/>
</dbReference>
<dbReference type="PROSITE" id="PS50235">
    <property type="entry name" value="USP_3"/>
    <property type="match status" value="1"/>
</dbReference>
<keyword evidence="4 10" id="KW-0645">Protease</keyword>
<dbReference type="Gene3D" id="2.30.29.180">
    <property type="entry name" value="Ubiquitin carboxyl-terminal hydrolase 26/29/37, pleckstrin homology-like domain"/>
    <property type="match status" value="1"/>
</dbReference>
<evidence type="ECO:0000256" key="5">
    <source>
        <dbReference type="ARBA" id="ARBA00022776"/>
    </source>
</evidence>
<dbReference type="InterPro" id="IPR028889">
    <property type="entry name" value="USP"/>
</dbReference>
<dbReference type="SMART" id="SM00726">
    <property type="entry name" value="UIM"/>
    <property type="match status" value="2"/>
</dbReference>
<evidence type="ECO:0000313" key="14">
    <source>
        <dbReference type="Proteomes" id="UP000316079"/>
    </source>
</evidence>
<dbReference type="InterPro" id="IPR032069">
    <property type="entry name" value="USP37-like_PH"/>
</dbReference>
<feature type="compositionally biased region" description="Basic and acidic residues" evidence="11">
    <location>
        <begin position="264"/>
        <end position="275"/>
    </location>
</feature>
<dbReference type="OrthoDB" id="289038at2759"/>
<feature type="region of interest" description="Disordered" evidence="11">
    <location>
        <begin position="301"/>
        <end position="320"/>
    </location>
</feature>
<feature type="domain" description="USP" evidence="12">
    <location>
        <begin position="355"/>
        <end position="916"/>
    </location>
</feature>
<reference evidence="13 14" key="1">
    <citation type="journal article" date="2019" name="Sci. Data">
        <title>Hybrid genome assembly and annotation of Danionella translucida.</title>
        <authorList>
            <person name="Kadobianskyi M."/>
            <person name="Schulze L."/>
            <person name="Schuelke M."/>
            <person name="Judkewitz B."/>
        </authorList>
    </citation>
    <scope>NUCLEOTIDE SEQUENCE [LARGE SCALE GENOMIC DNA]</scope>
    <source>
        <strain evidence="13 14">Bolton</strain>
    </source>
</reference>
<keyword evidence="5" id="KW-0498">Mitosis</keyword>
<feature type="compositionally biased region" description="Polar residues" evidence="11">
    <location>
        <begin position="173"/>
        <end position="188"/>
    </location>
</feature>
<dbReference type="EMBL" id="SRMA01026018">
    <property type="protein sequence ID" value="TRY88846.1"/>
    <property type="molecule type" value="Genomic_DNA"/>
</dbReference>
<comment type="catalytic activity">
    <reaction evidence="1 10">
        <text>Thiol-dependent hydrolysis of ester, thioester, amide, peptide and isopeptide bonds formed by the C-terminal Gly of ubiquitin (a 76-residue protein attached to proteins as an intracellular targeting signal).</text>
        <dbReference type="EC" id="3.4.19.12"/>
    </reaction>
</comment>
<dbReference type="FunFam" id="3.90.70.10:FF:000040">
    <property type="entry name" value="Ubiquitin carboxyl-terminal hydrolase 37"/>
    <property type="match status" value="1"/>
</dbReference>
<dbReference type="Proteomes" id="UP000316079">
    <property type="component" value="Unassembled WGS sequence"/>
</dbReference>
<dbReference type="Pfam" id="PF00443">
    <property type="entry name" value="UCH"/>
    <property type="match status" value="1"/>
</dbReference>
<dbReference type="InterPro" id="IPR001394">
    <property type="entry name" value="Peptidase_C19_UCH"/>
</dbReference>
<dbReference type="GO" id="GO:0004843">
    <property type="term" value="F:cysteine-type deubiquitinase activity"/>
    <property type="evidence" value="ECO:0007669"/>
    <property type="project" value="UniProtKB-UniRule"/>
</dbReference>
<feature type="compositionally biased region" description="Polar residues" evidence="11">
    <location>
        <begin position="246"/>
        <end position="255"/>
    </location>
</feature>
<feature type="region of interest" description="Disordered" evidence="11">
    <location>
        <begin position="701"/>
        <end position="726"/>
    </location>
</feature>
<dbReference type="Pfam" id="PF16674">
    <property type="entry name" value="UCH_N"/>
    <property type="match status" value="1"/>
</dbReference>
<proteinExistence type="inferred from homology"/>
<evidence type="ECO:0000256" key="3">
    <source>
        <dbReference type="ARBA" id="ARBA00022618"/>
    </source>
</evidence>
<sequence>MNIQQNQAYSDDTSCVGTLLHTLVDCRLTLLQCVPVPSIALMAVAVPKLSSGGIVKIRLSSGDLGTTKWKEGVFEILENDNKISLQVKFNSGGPPRIFQLSHNLKQVSWFRMQGPNRMTLTLKDSRVVMMDNLNVSLAKKMKEYLEMVKHGKPAVLKTNQGSGSFGLVLGNRVAQNDSSSDRQVTPRRSTLENREDCTPRKPLGSPSRVSTTPGRTGLSENRSEKRKRQMNSDGDLSEDYTKENDSSSNNKAITDTSRKYLLSYKEKQKQSEENRGSAPLTPAPLQPTSFYGSRSAGKDYTHSFVDRPSSTNSAKRSLMLPNHSTPFKKIRANLDYSGWNKPRPSVLAQPQPPLQGFSNLGNTCYMNAILQSLFSLPSFSSDLLKQGIPWRRVPLNALLRRFANLLEKKDVSTPEVKKDLLRRVKNAISSTAERFSGYMQNDAHEFLSQCLDQLKEDVEKINKSCRSEQSLDEPQSGARLAEEPDASRIYTCPVTTNMEFEVQHTITCKSCGEVVTKREQFNDLSIDLPRRKKTLPMRSIQDSLDLFFRMEEIEYSCEKCCGKAASVSHKFSRLPRVLILHLKRYSYNTQLSLNSKLGQQVLIPKFLTLLSHCTEATRSPLSLGWSAHNTLSRTLKTSQTLNSSTVRRGSQRPEVDSDSEEELVRKVARKHHTEEERTDEAQDFSGINDEEMLAAVLGVSGQEASVCEDEPSSSPDTGFGDADPHELELLDKQPPAADALDENKENQTPEEACAPQGELDWVHQFGLDQEREEQELQQALAQSLQEHEAREMREDDDLKRATELSLQEFNNSLPELLCSDEDSGNEDGLEMEYSEAQAEELRRNAESGELPNSFRLISVVSHIGSSSSSGHYISDVFDMRKQSWLTYNDLDVSRTQEAAVQRDRDRSGYIFFYMHSAMSVLCFREVFEELSELEKAAASTDASRTVLQPL</sequence>
<comment type="similarity">
    <text evidence="2 10">Belongs to the peptidase C19 family.</text>
</comment>
<keyword evidence="14" id="KW-1185">Reference proteome</keyword>
<dbReference type="InterPro" id="IPR003903">
    <property type="entry name" value="UIM_dom"/>
</dbReference>
<evidence type="ECO:0000256" key="1">
    <source>
        <dbReference type="ARBA" id="ARBA00000707"/>
    </source>
</evidence>
<evidence type="ECO:0000256" key="6">
    <source>
        <dbReference type="ARBA" id="ARBA00022786"/>
    </source>
</evidence>
<dbReference type="EC" id="3.4.19.12" evidence="10"/>
<dbReference type="InterPro" id="IPR018200">
    <property type="entry name" value="USP_CS"/>
</dbReference>
<name>A0A553QFY8_9TELE</name>
<feature type="compositionally biased region" description="Polar residues" evidence="11">
    <location>
        <begin position="207"/>
        <end position="220"/>
    </location>
</feature>
<dbReference type="PANTHER" id="PTHR24006">
    <property type="entry name" value="UBIQUITIN CARBOXYL-TERMINAL HYDROLASE"/>
    <property type="match status" value="1"/>
</dbReference>
<dbReference type="GO" id="GO:0006508">
    <property type="term" value="P:proteolysis"/>
    <property type="evidence" value="ECO:0007669"/>
    <property type="project" value="UniProtKB-KW"/>
</dbReference>
<feature type="compositionally biased region" description="Acidic residues" evidence="11">
    <location>
        <begin position="676"/>
        <end position="687"/>
    </location>
</feature>
<dbReference type="PROSITE" id="PS00972">
    <property type="entry name" value="USP_1"/>
    <property type="match status" value="1"/>
</dbReference>
<dbReference type="GO" id="GO:0016579">
    <property type="term" value="P:protein deubiquitination"/>
    <property type="evidence" value="ECO:0007669"/>
    <property type="project" value="InterPro"/>
</dbReference>
<dbReference type="Pfam" id="PF02809">
    <property type="entry name" value="UIM"/>
    <property type="match status" value="2"/>
</dbReference>
<evidence type="ECO:0000256" key="7">
    <source>
        <dbReference type="ARBA" id="ARBA00022801"/>
    </source>
</evidence>
<evidence type="ECO:0000256" key="8">
    <source>
        <dbReference type="ARBA" id="ARBA00022807"/>
    </source>
</evidence>
<gene>
    <name evidence="13" type="ORF">DNTS_016932</name>
</gene>
<feature type="compositionally biased region" description="Polar residues" evidence="11">
    <location>
        <begin position="638"/>
        <end position="648"/>
    </location>
</feature>
<keyword evidence="9" id="KW-0131">Cell cycle</keyword>
<feature type="region of interest" description="Disordered" evidence="11">
    <location>
        <begin position="638"/>
        <end position="687"/>
    </location>
</feature>
<dbReference type="GO" id="GO:0005829">
    <property type="term" value="C:cytosol"/>
    <property type="evidence" value="ECO:0007669"/>
    <property type="project" value="TreeGrafter"/>
</dbReference>
<dbReference type="AlphaFoldDB" id="A0A553QFY8"/>
<keyword evidence="8 10" id="KW-0788">Thiol protease</keyword>
<dbReference type="PANTHER" id="PTHR24006:SF915">
    <property type="entry name" value="UBIQUITIN CARBOXYL-TERMINAL HYDROLASE-RELATED"/>
    <property type="match status" value="1"/>
</dbReference>
<dbReference type="Gene3D" id="3.90.70.10">
    <property type="entry name" value="Cysteine proteinases"/>
    <property type="match status" value="2"/>
</dbReference>
<feature type="region of interest" description="Disordered" evidence="11">
    <location>
        <begin position="172"/>
        <end position="296"/>
    </location>
</feature>
<keyword evidence="7 10" id="KW-0378">Hydrolase</keyword>
<accession>A0A553QFY8</accession>
<dbReference type="GO" id="GO:0000082">
    <property type="term" value="P:G1/S transition of mitotic cell cycle"/>
    <property type="evidence" value="ECO:0007669"/>
    <property type="project" value="TreeGrafter"/>
</dbReference>
<evidence type="ECO:0000259" key="12">
    <source>
        <dbReference type="PROSITE" id="PS50235"/>
    </source>
</evidence>
<keyword evidence="6 10" id="KW-0833">Ubl conjugation pathway</keyword>
<dbReference type="SUPFAM" id="SSF54001">
    <property type="entry name" value="Cysteine proteinases"/>
    <property type="match status" value="1"/>
</dbReference>
<dbReference type="InterPro" id="IPR050164">
    <property type="entry name" value="Peptidase_C19"/>
</dbReference>
<dbReference type="InterPro" id="IPR038765">
    <property type="entry name" value="Papain-like_cys_pep_sf"/>
</dbReference>
<evidence type="ECO:0000256" key="4">
    <source>
        <dbReference type="ARBA" id="ARBA00022670"/>
    </source>
</evidence>
<dbReference type="PROSITE" id="PS00973">
    <property type="entry name" value="USP_2"/>
    <property type="match status" value="1"/>
</dbReference>
<evidence type="ECO:0000256" key="11">
    <source>
        <dbReference type="SAM" id="MobiDB-lite"/>
    </source>
</evidence>
<organism evidence="13 14">
    <name type="scientific">Danionella cerebrum</name>
    <dbReference type="NCBI Taxonomy" id="2873325"/>
    <lineage>
        <taxon>Eukaryota</taxon>
        <taxon>Metazoa</taxon>
        <taxon>Chordata</taxon>
        <taxon>Craniata</taxon>
        <taxon>Vertebrata</taxon>
        <taxon>Euteleostomi</taxon>
        <taxon>Actinopterygii</taxon>
        <taxon>Neopterygii</taxon>
        <taxon>Teleostei</taxon>
        <taxon>Ostariophysi</taxon>
        <taxon>Cypriniformes</taxon>
        <taxon>Danionidae</taxon>
        <taxon>Danioninae</taxon>
        <taxon>Danionella</taxon>
    </lineage>
</organism>
<protein>
    <recommendedName>
        <fullName evidence="10">Ubiquitin carboxyl-terminal hydrolase</fullName>
        <ecNumber evidence="10">3.4.19.12</ecNumber>
    </recommendedName>
</protein>
<dbReference type="GO" id="GO:0051301">
    <property type="term" value="P:cell division"/>
    <property type="evidence" value="ECO:0007669"/>
    <property type="project" value="UniProtKB-KW"/>
</dbReference>